<evidence type="ECO:0000313" key="2">
    <source>
        <dbReference type="Proteomes" id="UP000318741"/>
    </source>
</evidence>
<reference evidence="1 2" key="1">
    <citation type="submission" date="2019-02" db="EMBL/GenBank/DDBJ databases">
        <title>Deep-cultivation of Planctomycetes and their phenomic and genomic characterization uncovers novel biology.</title>
        <authorList>
            <person name="Wiegand S."/>
            <person name="Jogler M."/>
            <person name="Boedeker C."/>
            <person name="Pinto D."/>
            <person name="Vollmers J."/>
            <person name="Rivas-Marin E."/>
            <person name="Kohn T."/>
            <person name="Peeters S.H."/>
            <person name="Heuer A."/>
            <person name="Rast P."/>
            <person name="Oberbeckmann S."/>
            <person name="Bunk B."/>
            <person name="Jeske O."/>
            <person name="Meyerdierks A."/>
            <person name="Storesund J.E."/>
            <person name="Kallscheuer N."/>
            <person name="Luecker S."/>
            <person name="Lage O.M."/>
            <person name="Pohl T."/>
            <person name="Merkel B.J."/>
            <person name="Hornburger P."/>
            <person name="Mueller R.-W."/>
            <person name="Bruemmer F."/>
            <person name="Labrenz M."/>
            <person name="Spormann A.M."/>
            <person name="Op den Camp H."/>
            <person name="Overmann J."/>
            <person name="Amann R."/>
            <person name="Jetten M.S.M."/>
            <person name="Mascher T."/>
            <person name="Medema M.H."/>
            <person name="Devos D.P."/>
            <person name="Kaster A.-K."/>
            <person name="Ovreas L."/>
            <person name="Rohde M."/>
            <person name="Galperin M.Y."/>
            <person name="Jogler C."/>
        </authorList>
    </citation>
    <scope>NUCLEOTIDE SEQUENCE [LARGE SCALE GENOMIC DNA]</scope>
    <source>
        <strain evidence="1 2">CA12</strain>
    </source>
</reference>
<dbReference type="Proteomes" id="UP000318741">
    <property type="component" value="Chromosome"/>
</dbReference>
<accession>A0A517P3R4</accession>
<dbReference type="InterPro" id="IPR006311">
    <property type="entry name" value="TAT_signal"/>
</dbReference>
<dbReference type="KEGG" id="acaf:CA12_00850"/>
<dbReference type="RefSeq" id="WP_145361206.1">
    <property type="nucleotide sequence ID" value="NZ_CP036265.1"/>
</dbReference>
<evidence type="ECO:0000313" key="1">
    <source>
        <dbReference type="EMBL" id="QDT14017.1"/>
    </source>
</evidence>
<name>A0A517P3R4_9PLAN</name>
<gene>
    <name evidence="1" type="ORF">CA12_00850</name>
</gene>
<dbReference type="EMBL" id="CP036265">
    <property type="protein sequence ID" value="QDT14017.1"/>
    <property type="molecule type" value="Genomic_DNA"/>
</dbReference>
<dbReference type="Gene3D" id="3.40.720.10">
    <property type="entry name" value="Alkaline Phosphatase, subunit A"/>
    <property type="match status" value="1"/>
</dbReference>
<dbReference type="AlphaFoldDB" id="A0A517P3R4"/>
<evidence type="ECO:0008006" key="3">
    <source>
        <dbReference type="Google" id="ProtNLM"/>
    </source>
</evidence>
<sequence length="469" mass="49720">MDLLAARTRRHFFRDCGVGLAPIAAGLLAGADRPAAAAPLVPPRPATAKRVIYLFQAGAPSQLELFDFKPELAKRAGSPMPKSVTDGLRLAFIQPDAAVLGPQFTFARHGQSGIELSSALPHLAKVADDIAVVKTVHTDQFNHAPAQLVMNTGHNLPGRPSMGSWLSYGLGSETDDLPAFVALSSGGNLSGGAAMWGSGVLPGSHQGVPFRSSGDPILHVARPPGVDRRAQRESLDLIRDLNARHKAEVGDPEIDVRIDAYEMAFRMQSAAPELTDLSGETQETLDLYGADPGDGGKQFANNCLLARRLAERGVRCIQVYHEGWDHHSDVKGGVETQAKKTDQASAALVADLKRRGLLEDTLVIWGGEFGRTPMVETSAALGRVAGRDHHPGCSSIWLAGGGIKPGLTYGETDELGFSIVQNPVGVHDLHATLLHCLGLDHERLAVNAGGLNVRLTGVEPAHVVHGLLA</sequence>
<dbReference type="SUPFAM" id="SSF53649">
    <property type="entry name" value="Alkaline phosphatase-like"/>
    <property type="match status" value="1"/>
</dbReference>
<dbReference type="OrthoDB" id="127333at2"/>
<dbReference type="PANTHER" id="PTHR43737:SF1">
    <property type="entry name" value="DUF1501 DOMAIN-CONTAINING PROTEIN"/>
    <property type="match status" value="1"/>
</dbReference>
<protein>
    <recommendedName>
        <fullName evidence="3">Sulfatase</fullName>
    </recommendedName>
</protein>
<dbReference type="PANTHER" id="PTHR43737">
    <property type="entry name" value="BLL7424 PROTEIN"/>
    <property type="match status" value="1"/>
</dbReference>
<keyword evidence="2" id="KW-1185">Reference proteome</keyword>
<dbReference type="Pfam" id="PF07394">
    <property type="entry name" value="DUF1501"/>
    <property type="match status" value="1"/>
</dbReference>
<dbReference type="InterPro" id="IPR017850">
    <property type="entry name" value="Alkaline_phosphatase_core_sf"/>
</dbReference>
<organism evidence="1 2">
    <name type="scientific">Alienimonas californiensis</name>
    <dbReference type="NCBI Taxonomy" id="2527989"/>
    <lineage>
        <taxon>Bacteria</taxon>
        <taxon>Pseudomonadati</taxon>
        <taxon>Planctomycetota</taxon>
        <taxon>Planctomycetia</taxon>
        <taxon>Planctomycetales</taxon>
        <taxon>Planctomycetaceae</taxon>
        <taxon>Alienimonas</taxon>
    </lineage>
</organism>
<dbReference type="PROSITE" id="PS51318">
    <property type="entry name" value="TAT"/>
    <property type="match status" value="1"/>
</dbReference>
<dbReference type="InterPro" id="IPR010869">
    <property type="entry name" value="DUF1501"/>
</dbReference>
<proteinExistence type="predicted"/>